<evidence type="ECO:0008006" key="3">
    <source>
        <dbReference type="Google" id="ProtNLM"/>
    </source>
</evidence>
<gene>
    <name evidence="1" type="ORF">MSZNOR_4270</name>
</gene>
<organism evidence="1 2">
    <name type="scientific">Methylocaldum szegediense</name>
    <dbReference type="NCBI Taxonomy" id="73780"/>
    <lineage>
        <taxon>Bacteria</taxon>
        <taxon>Pseudomonadati</taxon>
        <taxon>Pseudomonadota</taxon>
        <taxon>Gammaproteobacteria</taxon>
        <taxon>Methylococcales</taxon>
        <taxon>Methylococcaceae</taxon>
        <taxon>Methylocaldum</taxon>
    </lineage>
</organism>
<evidence type="ECO:0000313" key="1">
    <source>
        <dbReference type="EMBL" id="CAI8942384.1"/>
    </source>
</evidence>
<protein>
    <recommendedName>
        <fullName evidence="3">Beta-lactamase-inhibitor-like PepSY-like domain-containing protein</fullName>
    </recommendedName>
</protein>
<dbReference type="SUPFAM" id="SSF160574">
    <property type="entry name" value="BT0923-like"/>
    <property type="match status" value="1"/>
</dbReference>
<keyword evidence="2" id="KW-1185">Reference proteome</keyword>
<sequence length="173" mass="18934">MSRVYPKERRVLIMRFVICGLLYLAALAGCESSGSSTEKNIPLNQVPPAVRATADRALPGVQWKTAKTETENGQQIYEMKGRDSADRAVEVEVTPDGTLVEAETEVPLEEVPVTVREALKSRLPNFKPEAVESVTKGIGSSGYEFEGLDEAKKMIEVFVSADGTQVTVEEEED</sequence>
<proteinExistence type="predicted"/>
<name>A0ABN8X8N7_9GAMM</name>
<reference evidence="1 2" key="1">
    <citation type="submission" date="2023-03" db="EMBL/GenBank/DDBJ databases">
        <authorList>
            <person name="Pearce D."/>
        </authorList>
    </citation>
    <scope>NUCLEOTIDE SEQUENCE [LARGE SCALE GENOMIC DNA]</scope>
    <source>
        <strain evidence="1">Msz</strain>
    </source>
</reference>
<dbReference type="Proteomes" id="UP001162030">
    <property type="component" value="Chromosome"/>
</dbReference>
<dbReference type="PROSITE" id="PS51257">
    <property type="entry name" value="PROKAR_LIPOPROTEIN"/>
    <property type="match status" value="1"/>
</dbReference>
<dbReference type="EMBL" id="OX458333">
    <property type="protein sequence ID" value="CAI8942384.1"/>
    <property type="molecule type" value="Genomic_DNA"/>
</dbReference>
<dbReference type="Gene3D" id="3.10.450.360">
    <property type="match status" value="1"/>
</dbReference>
<evidence type="ECO:0000313" key="2">
    <source>
        <dbReference type="Proteomes" id="UP001162030"/>
    </source>
</evidence>
<accession>A0ABN8X8N7</accession>